<protein>
    <submittedName>
        <fullName evidence="1">Uncharacterized protein</fullName>
    </submittedName>
</protein>
<dbReference type="EMBL" id="AMZY02000018">
    <property type="protein sequence ID" value="EMS31772.1"/>
    <property type="molecule type" value="Genomic_DNA"/>
</dbReference>
<gene>
    <name evidence="1" type="ORF">C943_02043</name>
</gene>
<reference evidence="1" key="1">
    <citation type="submission" date="2013-01" db="EMBL/GenBank/DDBJ databases">
        <title>Genome assembly of Mariniradius saccharolyticus AK6.</title>
        <authorList>
            <person name="Vaidya B."/>
            <person name="Khatri I."/>
            <person name="Tanuku N.R.S."/>
            <person name="Subramanian S."/>
            <person name="Pinnaka A."/>
        </authorList>
    </citation>
    <scope>NUCLEOTIDE SEQUENCE [LARGE SCALE GENOMIC DNA]</scope>
    <source>
        <strain evidence="1">AK6</strain>
    </source>
</reference>
<dbReference type="AlphaFoldDB" id="M7XTF8"/>
<name>M7XTF8_9BACT</name>
<evidence type="ECO:0000313" key="1">
    <source>
        <dbReference type="EMBL" id="EMS31772.1"/>
    </source>
</evidence>
<organism evidence="1 2">
    <name type="scientific">Mariniradius saccharolyticus AK6</name>
    <dbReference type="NCBI Taxonomy" id="1239962"/>
    <lineage>
        <taxon>Bacteria</taxon>
        <taxon>Pseudomonadati</taxon>
        <taxon>Bacteroidota</taxon>
        <taxon>Cytophagia</taxon>
        <taxon>Cytophagales</taxon>
        <taxon>Cyclobacteriaceae</taxon>
        <taxon>Mariniradius</taxon>
    </lineage>
</organism>
<dbReference type="InParanoid" id="M7XTF8"/>
<keyword evidence="2" id="KW-1185">Reference proteome</keyword>
<sequence>MVFNPFGIWIKSSGSNRFIAFSCEINPEGIWNKVEMPD</sequence>
<accession>M7XTF8</accession>
<comment type="caution">
    <text evidence="1">The sequence shown here is derived from an EMBL/GenBank/DDBJ whole genome shotgun (WGS) entry which is preliminary data.</text>
</comment>
<dbReference type="Proteomes" id="UP000010953">
    <property type="component" value="Unassembled WGS sequence"/>
</dbReference>
<evidence type="ECO:0000313" key="2">
    <source>
        <dbReference type="Proteomes" id="UP000010953"/>
    </source>
</evidence>
<proteinExistence type="predicted"/>